<proteinExistence type="inferred from homology"/>
<dbReference type="PRINTS" id="PR00056">
    <property type="entry name" value="HSFDOMAIN"/>
</dbReference>
<evidence type="ECO:0000256" key="3">
    <source>
        <dbReference type="ARBA" id="ARBA00023125"/>
    </source>
</evidence>
<evidence type="ECO:0000313" key="8">
    <source>
        <dbReference type="Proteomes" id="UP000836841"/>
    </source>
</evidence>
<dbReference type="Gene3D" id="1.10.10.10">
    <property type="entry name" value="Winged helix-like DNA-binding domain superfamily/Winged helix DNA-binding domain"/>
    <property type="match status" value="1"/>
</dbReference>
<reference evidence="7 8" key="1">
    <citation type="submission" date="2022-03" db="EMBL/GenBank/DDBJ databases">
        <authorList>
            <person name="Nunn A."/>
            <person name="Chopra R."/>
            <person name="Nunn A."/>
            <person name="Contreras Garrido A."/>
        </authorList>
    </citation>
    <scope>NUCLEOTIDE SEQUENCE [LARGE SCALE GENOMIC DNA]</scope>
</reference>
<evidence type="ECO:0000313" key="7">
    <source>
        <dbReference type="EMBL" id="CAH2079960.1"/>
    </source>
</evidence>
<dbReference type="InterPro" id="IPR036390">
    <property type="entry name" value="WH_DNA-bd_sf"/>
</dbReference>
<comment type="subcellular location">
    <subcellularLocation>
        <location evidence="1">Nucleus</location>
    </subcellularLocation>
</comment>
<dbReference type="EMBL" id="OU466863">
    <property type="protein sequence ID" value="CAH2079960.1"/>
    <property type="molecule type" value="Genomic_DNA"/>
</dbReference>
<organism evidence="7 8">
    <name type="scientific">Thlaspi arvense</name>
    <name type="common">Field penny-cress</name>
    <dbReference type="NCBI Taxonomy" id="13288"/>
    <lineage>
        <taxon>Eukaryota</taxon>
        <taxon>Viridiplantae</taxon>
        <taxon>Streptophyta</taxon>
        <taxon>Embryophyta</taxon>
        <taxon>Tracheophyta</taxon>
        <taxon>Spermatophyta</taxon>
        <taxon>Magnoliopsida</taxon>
        <taxon>eudicotyledons</taxon>
        <taxon>Gunneridae</taxon>
        <taxon>Pentapetalae</taxon>
        <taxon>rosids</taxon>
        <taxon>malvids</taxon>
        <taxon>Brassicales</taxon>
        <taxon>Brassicaceae</taxon>
        <taxon>Thlaspideae</taxon>
        <taxon>Thlaspi</taxon>
    </lineage>
</organism>
<feature type="domain" description="HSF-type DNA-binding" evidence="6">
    <location>
        <begin position="6"/>
        <end position="102"/>
    </location>
</feature>
<protein>
    <recommendedName>
        <fullName evidence="6">HSF-type DNA-binding domain-containing protein</fullName>
    </recommendedName>
</protein>
<name>A0AAU9TD57_THLAR</name>
<dbReference type="InterPro" id="IPR036388">
    <property type="entry name" value="WH-like_DNA-bd_sf"/>
</dbReference>
<dbReference type="GO" id="GO:0034605">
    <property type="term" value="P:cellular response to heat"/>
    <property type="evidence" value="ECO:0007669"/>
    <property type="project" value="TreeGrafter"/>
</dbReference>
<evidence type="ECO:0000256" key="1">
    <source>
        <dbReference type="ARBA" id="ARBA00004123"/>
    </source>
</evidence>
<dbReference type="Proteomes" id="UP000836841">
    <property type="component" value="Chromosome 7"/>
</dbReference>
<dbReference type="GO" id="GO:0005634">
    <property type="term" value="C:nucleus"/>
    <property type="evidence" value="ECO:0007669"/>
    <property type="project" value="UniProtKB-SubCell"/>
</dbReference>
<evidence type="ECO:0000259" key="6">
    <source>
        <dbReference type="SMART" id="SM00415"/>
    </source>
</evidence>
<keyword evidence="2" id="KW-0346">Stress response</keyword>
<keyword evidence="3" id="KW-0238">DNA-binding</keyword>
<dbReference type="GO" id="GO:0003700">
    <property type="term" value="F:DNA-binding transcription factor activity"/>
    <property type="evidence" value="ECO:0007669"/>
    <property type="project" value="InterPro"/>
</dbReference>
<evidence type="ECO:0000256" key="2">
    <source>
        <dbReference type="ARBA" id="ARBA00023016"/>
    </source>
</evidence>
<dbReference type="PANTHER" id="PTHR10015:SF384">
    <property type="entry name" value="DNA-BINDING PROTEIN-RELATED"/>
    <property type="match status" value="1"/>
</dbReference>
<evidence type="ECO:0000256" key="5">
    <source>
        <dbReference type="RuleBase" id="RU004020"/>
    </source>
</evidence>
<evidence type="ECO:0000256" key="4">
    <source>
        <dbReference type="ARBA" id="ARBA00023242"/>
    </source>
</evidence>
<accession>A0AAU9TD57</accession>
<dbReference type="InterPro" id="IPR000232">
    <property type="entry name" value="HSF_DNA-bd"/>
</dbReference>
<keyword evidence="4" id="KW-0539">Nucleus</keyword>
<keyword evidence="8" id="KW-1185">Reference proteome</keyword>
<dbReference type="GO" id="GO:0006357">
    <property type="term" value="P:regulation of transcription by RNA polymerase II"/>
    <property type="evidence" value="ECO:0007669"/>
    <property type="project" value="TreeGrafter"/>
</dbReference>
<dbReference type="GO" id="GO:0000978">
    <property type="term" value="F:RNA polymerase II cis-regulatory region sequence-specific DNA binding"/>
    <property type="evidence" value="ECO:0007669"/>
    <property type="project" value="TreeGrafter"/>
</dbReference>
<gene>
    <name evidence="7" type="ORF">TAV2_LOCUS25459</name>
</gene>
<dbReference type="AlphaFoldDB" id="A0AAU9TD57"/>
<dbReference type="SMART" id="SM00415">
    <property type="entry name" value="HSF"/>
    <property type="match status" value="1"/>
</dbReference>
<sequence>MGIPKELPAFYTKVYTIVDDPSLDSIISWSESNNTFIVWDVTRLCAEILSKSVGLGRNYKRFVIELECHGFKRVIGNGHLDEYGHDDFVRGKPHLLKKMMSQAWTERMEIIAPARCKARARRKRIAPNLEITKARPKANRACAKAIKASVKVEDLLENLRI</sequence>
<dbReference type="Pfam" id="PF00447">
    <property type="entry name" value="HSF_DNA-bind"/>
    <property type="match status" value="1"/>
</dbReference>
<dbReference type="SUPFAM" id="SSF46785">
    <property type="entry name" value="Winged helix' DNA-binding domain"/>
    <property type="match status" value="1"/>
</dbReference>
<comment type="similarity">
    <text evidence="5">Belongs to the HSF family.</text>
</comment>
<dbReference type="PANTHER" id="PTHR10015">
    <property type="entry name" value="HEAT SHOCK TRANSCRIPTION FACTOR"/>
    <property type="match status" value="1"/>
</dbReference>